<gene>
    <name evidence="2" type="ORF">SAMN06297251_105173</name>
</gene>
<feature type="transmembrane region" description="Helical" evidence="1">
    <location>
        <begin position="43"/>
        <end position="65"/>
    </location>
</feature>
<keyword evidence="2" id="KW-0132">Cell division</keyword>
<organism evidence="2 3">
    <name type="scientific">Fulvimarina manganoxydans</name>
    <dbReference type="NCBI Taxonomy" id="937218"/>
    <lineage>
        <taxon>Bacteria</taxon>
        <taxon>Pseudomonadati</taxon>
        <taxon>Pseudomonadota</taxon>
        <taxon>Alphaproteobacteria</taxon>
        <taxon>Hyphomicrobiales</taxon>
        <taxon>Aurantimonadaceae</taxon>
        <taxon>Fulvimarina</taxon>
    </lineage>
</organism>
<feature type="transmembrane region" description="Helical" evidence="1">
    <location>
        <begin position="246"/>
        <end position="268"/>
    </location>
</feature>
<dbReference type="GO" id="GO:0051301">
    <property type="term" value="P:cell division"/>
    <property type="evidence" value="ECO:0007669"/>
    <property type="project" value="UniProtKB-KW"/>
</dbReference>
<dbReference type="InterPro" id="IPR004513">
    <property type="entry name" value="FtsX"/>
</dbReference>
<dbReference type="RefSeq" id="WP_084409596.1">
    <property type="nucleotide sequence ID" value="NZ_FWXR01000005.1"/>
</dbReference>
<dbReference type="GO" id="GO:0016020">
    <property type="term" value="C:membrane"/>
    <property type="evidence" value="ECO:0007669"/>
    <property type="project" value="InterPro"/>
</dbReference>
<dbReference type="AlphaFoldDB" id="A0A1W2AYY7"/>
<dbReference type="PANTHER" id="PTHR47755">
    <property type="entry name" value="CELL DIVISION PROTEIN FTSX"/>
    <property type="match status" value="1"/>
</dbReference>
<dbReference type="Proteomes" id="UP000192656">
    <property type="component" value="Unassembled WGS sequence"/>
</dbReference>
<proteinExistence type="predicted"/>
<keyword evidence="3" id="KW-1185">Reference proteome</keyword>
<keyword evidence="2" id="KW-0131">Cell cycle</keyword>
<feature type="transmembrane region" description="Helical" evidence="1">
    <location>
        <begin position="187"/>
        <end position="210"/>
    </location>
</feature>
<evidence type="ECO:0000313" key="3">
    <source>
        <dbReference type="Proteomes" id="UP000192656"/>
    </source>
</evidence>
<accession>A0A1W2AYY7</accession>
<evidence type="ECO:0000256" key="1">
    <source>
        <dbReference type="SAM" id="Phobius"/>
    </source>
</evidence>
<name>A0A1W2AYY7_9HYPH</name>
<protein>
    <submittedName>
        <fullName evidence="2">Cell division transport system permease protein</fullName>
    </submittedName>
</protein>
<keyword evidence="1" id="KW-1133">Transmembrane helix</keyword>
<dbReference type="GO" id="GO:0032153">
    <property type="term" value="C:cell division site"/>
    <property type="evidence" value="ECO:0007669"/>
    <property type="project" value="TreeGrafter"/>
</dbReference>
<evidence type="ECO:0000313" key="2">
    <source>
        <dbReference type="EMBL" id="SMC65681.1"/>
    </source>
</evidence>
<keyword evidence="1" id="KW-0472">Membrane</keyword>
<dbReference type="OrthoDB" id="9814843at2"/>
<feature type="transmembrane region" description="Helical" evidence="1">
    <location>
        <begin position="288"/>
        <end position="311"/>
    </location>
</feature>
<dbReference type="STRING" id="937218.SAMN06297251_105173"/>
<sequence length="332" mass="35764">MTDLTHSGDRILRALRFAVEAVARRRRERPTPIVPSHNVAGRALVTTIAIMTFLASLTVGAVTLVSETAAQWQNDISREITVQIIPREGLDMEAALGAVEQVARETPGVTGAARLDDAATSRLLEPWLGEGLQLSELPVPRLVVIAIDTSEPPNFEALGQRLTEAVPQAELDDHRAWVSRLVAMANAMIITGIGVLVLVLLATALTVVFATRGAMAGNRQIVEVLHFVGARSEFIAAEFQRHFFRLALIGALFGGFGAFVLFWMMGLWTESNQARPEADQISALFGSFSIGWTGYAGTVALVALVAGLTALTSRMTVLRQLASIDMLSPVEN</sequence>
<reference evidence="2 3" key="1">
    <citation type="submission" date="2017-04" db="EMBL/GenBank/DDBJ databases">
        <authorList>
            <person name="Afonso C.L."/>
            <person name="Miller P.J."/>
            <person name="Scott M.A."/>
            <person name="Spackman E."/>
            <person name="Goraichik I."/>
            <person name="Dimitrov K.M."/>
            <person name="Suarez D.L."/>
            <person name="Swayne D.E."/>
        </authorList>
    </citation>
    <scope>NUCLEOTIDE SEQUENCE [LARGE SCALE GENOMIC DNA]</scope>
    <source>
        <strain evidence="2 3">CGMCC 1.10972</strain>
    </source>
</reference>
<dbReference type="PANTHER" id="PTHR47755:SF1">
    <property type="entry name" value="CELL DIVISION PROTEIN FTSX"/>
    <property type="match status" value="1"/>
</dbReference>
<keyword evidence="1" id="KW-0812">Transmembrane</keyword>
<dbReference type="EMBL" id="FWXR01000005">
    <property type="protein sequence ID" value="SMC65681.1"/>
    <property type="molecule type" value="Genomic_DNA"/>
</dbReference>